<keyword evidence="7" id="KW-0539">Nucleus</keyword>
<dbReference type="Pfam" id="PF00172">
    <property type="entry name" value="Zn_clus"/>
    <property type="match status" value="1"/>
</dbReference>
<evidence type="ECO:0000256" key="1">
    <source>
        <dbReference type="ARBA" id="ARBA00004123"/>
    </source>
</evidence>
<evidence type="ECO:0000256" key="3">
    <source>
        <dbReference type="ARBA" id="ARBA00022833"/>
    </source>
</evidence>
<dbReference type="SUPFAM" id="SSF57701">
    <property type="entry name" value="Zn2/Cys6 DNA-binding domain"/>
    <property type="match status" value="1"/>
</dbReference>
<keyword evidence="12" id="KW-1185">Reference proteome</keyword>
<dbReference type="PANTHER" id="PTHR31313:SF81">
    <property type="entry name" value="TY1 ENHANCER ACTIVATOR"/>
    <property type="match status" value="1"/>
</dbReference>
<dbReference type="GO" id="GO:0003677">
    <property type="term" value="F:DNA binding"/>
    <property type="evidence" value="ECO:0007669"/>
    <property type="project" value="UniProtKB-KW"/>
</dbReference>
<keyword evidence="9" id="KW-1133">Transmembrane helix</keyword>
<dbReference type="SMART" id="SM00906">
    <property type="entry name" value="Fungal_trans"/>
    <property type="match status" value="1"/>
</dbReference>
<keyword evidence="4" id="KW-0805">Transcription regulation</keyword>
<feature type="transmembrane region" description="Helical" evidence="9">
    <location>
        <begin position="224"/>
        <end position="245"/>
    </location>
</feature>
<dbReference type="CDD" id="cd12148">
    <property type="entry name" value="fungal_TF_MHR"/>
    <property type="match status" value="1"/>
</dbReference>
<evidence type="ECO:0000256" key="9">
    <source>
        <dbReference type="SAM" id="Phobius"/>
    </source>
</evidence>
<dbReference type="InterPro" id="IPR001138">
    <property type="entry name" value="Zn2Cys6_DnaBD"/>
</dbReference>
<keyword evidence="5" id="KW-0238">DNA-binding</keyword>
<evidence type="ECO:0000259" key="10">
    <source>
        <dbReference type="PROSITE" id="PS50048"/>
    </source>
</evidence>
<feature type="domain" description="Zn(2)-C6 fungal-type" evidence="10">
    <location>
        <begin position="28"/>
        <end position="58"/>
    </location>
</feature>
<evidence type="ECO:0000256" key="5">
    <source>
        <dbReference type="ARBA" id="ARBA00023125"/>
    </source>
</evidence>
<dbReference type="Pfam" id="PF04082">
    <property type="entry name" value="Fungal_trans"/>
    <property type="match status" value="1"/>
</dbReference>
<dbReference type="InterPro" id="IPR051615">
    <property type="entry name" value="Transcr_Regulatory_Elem"/>
</dbReference>
<dbReference type="GO" id="GO:0008270">
    <property type="term" value="F:zinc ion binding"/>
    <property type="evidence" value="ECO:0007669"/>
    <property type="project" value="InterPro"/>
</dbReference>
<gene>
    <name evidence="11" type="ORF">CANCADRAFT_4322</name>
</gene>
<dbReference type="EMBL" id="KV453843">
    <property type="protein sequence ID" value="ODV89698.1"/>
    <property type="molecule type" value="Genomic_DNA"/>
</dbReference>
<keyword evidence="9" id="KW-0812">Transmembrane</keyword>
<evidence type="ECO:0000313" key="11">
    <source>
        <dbReference type="EMBL" id="ODV89698.1"/>
    </source>
</evidence>
<proteinExistence type="predicted"/>
<dbReference type="InterPro" id="IPR036864">
    <property type="entry name" value="Zn2-C6_fun-type_DNA-bd_sf"/>
</dbReference>
<dbReference type="GO" id="GO:0005634">
    <property type="term" value="C:nucleus"/>
    <property type="evidence" value="ECO:0007669"/>
    <property type="project" value="UniProtKB-SubCell"/>
</dbReference>
<dbReference type="GO" id="GO:0006351">
    <property type="term" value="P:DNA-templated transcription"/>
    <property type="evidence" value="ECO:0007669"/>
    <property type="project" value="InterPro"/>
</dbReference>
<organism evidence="11 12">
    <name type="scientific">Tortispora caseinolytica NRRL Y-17796</name>
    <dbReference type="NCBI Taxonomy" id="767744"/>
    <lineage>
        <taxon>Eukaryota</taxon>
        <taxon>Fungi</taxon>
        <taxon>Dikarya</taxon>
        <taxon>Ascomycota</taxon>
        <taxon>Saccharomycotina</taxon>
        <taxon>Trigonopsidomycetes</taxon>
        <taxon>Trigonopsidales</taxon>
        <taxon>Trigonopsidaceae</taxon>
        <taxon>Tortispora</taxon>
    </lineage>
</organism>
<keyword evidence="2" id="KW-0479">Metal-binding</keyword>
<evidence type="ECO:0000256" key="2">
    <source>
        <dbReference type="ARBA" id="ARBA00022723"/>
    </source>
</evidence>
<dbReference type="Gene3D" id="4.10.240.10">
    <property type="entry name" value="Zn(2)-C6 fungal-type DNA-binding domain"/>
    <property type="match status" value="1"/>
</dbReference>
<dbReference type="Proteomes" id="UP000095023">
    <property type="component" value="Unassembled WGS sequence"/>
</dbReference>
<dbReference type="GO" id="GO:0000981">
    <property type="term" value="F:DNA-binding transcription factor activity, RNA polymerase II-specific"/>
    <property type="evidence" value="ECO:0007669"/>
    <property type="project" value="InterPro"/>
</dbReference>
<dbReference type="OrthoDB" id="2428527at2759"/>
<evidence type="ECO:0000256" key="7">
    <source>
        <dbReference type="ARBA" id="ARBA00023242"/>
    </source>
</evidence>
<protein>
    <recommendedName>
        <fullName evidence="10">Zn(2)-C6 fungal-type domain-containing protein</fullName>
    </recommendedName>
</protein>
<dbReference type="CDD" id="cd00067">
    <property type="entry name" value="GAL4"/>
    <property type="match status" value="1"/>
</dbReference>
<dbReference type="AlphaFoldDB" id="A0A1E4TDG7"/>
<accession>A0A1E4TDG7</accession>
<comment type="subcellular location">
    <subcellularLocation>
        <location evidence="1">Nucleus</location>
    </subcellularLocation>
</comment>
<keyword evidence="6" id="KW-0804">Transcription</keyword>
<keyword evidence="3" id="KW-0862">Zinc</keyword>
<dbReference type="InterPro" id="IPR007219">
    <property type="entry name" value="XnlR_reg_dom"/>
</dbReference>
<dbReference type="SMART" id="SM00066">
    <property type="entry name" value="GAL4"/>
    <property type="match status" value="1"/>
</dbReference>
<dbReference type="PROSITE" id="PS00463">
    <property type="entry name" value="ZN2_CY6_FUNGAL_1"/>
    <property type="match status" value="1"/>
</dbReference>
<name>A0A1E4TDG7_9ASCO</name>
<feature type="region of interest" description="Disordered" evidence="8">
    <location>
        <begin position="629"/>
        <end position="671"/>
    </location>
</feature>
<evidence type="ECO:0000256" key="4">
    <source>
        <dbReference type="ARBA" id="ARBA00023015"/>
    </source>
</evidence>
<dbReference type="PROSITE" id="PS50048">
    <property type="entry name" value="ZN2_CY6_FUNGAL_2"/>
    <property type="match status" value="1"/>
</dbReference>
<evidence type="ECO:0000256" key="6">
    <source>
        <dbReference type="ARBA" id="ARBA00023163"/>
    </source>
</evidence>
<keyword evidence="9" id="KW-0472">Membrane</keyword>
<evidence type="ECO:0000313" key="12">
    <source>
        <dbReference type="Proteomes" id="UP000095023"/>
    </source>
</evidence>
<dbReference type="PANTHER" id="PTHR31313">
    <property type="entry name" value="TY1 ENHANCER ACTIVATOR"/>
    <property type="match status" value="1"/>
</dbReference>
<sequence length="721" mass="81184">MSSQRTKPRKSSASTRRDAQERKRISLACVSCRSKKVRCDGRTPTCLNCEKAHEHCTYQPHNDKRKPYPKEYISALCARISALEALLQEAGIAAPPQSLAIPDYTTDLTWMTVTDSASGLTGDLTQVLAERIGELNIADDGHLRYFGATSIYHLDGVGINQQSFEDLDTLGTEALIAAGLNEPLDLDQRDHLLQLYWTWHNCFFNHINQHVFMKHMHLYQQGNINSAWAFSPLLLYSILALAALFDDDADPNYFLKRARVLLDVELNCPRMATVQAAAVIGTTETALGSDPRGWVHSGMAFRLVTDLGYHMNARKWLKSGILSAEEAFCRQTTFWGLYIQDGLWACYLGRPGSLNMRDISQQMPDPYSIPDTVWKPYTGRNDPLPEEWESIEMKDQLGTLTYYSILLAQHTHDVVEILYPGRDQPLSELINFASATRVKLAEWYTELPASLLCSTTSTRPILPHVILLHLQYWVTTILLNRPFLNQKQYTAVRDDSERLCRNAAVNISSLMAKYYRLYTLRRINIAVVHMTFTAATIHLLTVCTAKQSNLKAEARSGLLICCAALSLLSKTYSNARISLVLLTRLMTRWIGEVPDYMRQEAASYFNGAENATPPKLLDTFLDQGKAEFAPAQVPSPPKENLYNTNQCLEPGPSKISPAASTDQKDSARADTSNVDENLLNALFDSFPYPESPGNFTEHQVEENAWADFFTEHDSMVLQELF</sequence>
<evidence type="ECO:0000256" key="8">
    <source>
        <dbReference type="SAM" id="MobiDB-lite"/>
    </source>
</evidence>
<reference evidence="12" key="1">
    <citation type="submission" date="2016-02" db="EMBL/GenBank/DDBJ databases">
        <title>Comparative genomics of biotechnologically important yeasts.</title>
        <authorList>
            <consortium name="DOE Joint Genome Institute"/>
            <person name="Riley R."/>
            <person name="Haridas S."/>
            <person name="Wolfe K.H."/>
            <person name="Lopes M.R."/>
            <person name="Hittinger C.T."/>
            <person name="Goker M."/>
            <person name="Salamov A."/>
            <person name="Wisecaver J."/>
            <person name="Long T.M."/>
            <person name="Aerts A.L."/>
            <person name="Barry K."/>
            <person name="Choi C."/>
            <person name="Clum A."/>
            <person name="Coughlan A.Y."/>
            <person name="Deshpande S."/>
            <person name="Douglass A.P."/>
            <person name="Hanson S.J."/>
            <person name="Klenk H.-P."/>
            <person name="Labutti K."/>
            <person name="Lapidus A."/>
            <person name="Lindquist E."/>
            <person name="Lipzen A."/>
            <person name="Meier-Kolthoff J.P."/>
            <person name="Ohm R.A."/>
            <person name="Otillar R.P."/>
            <person name="Pangilinan J."/>
            <person name="Peng Y."/>
            <person name="Rokas A."/>
            <person name="Rosa C.A."/>
            <person name="Scheuner C."/>
            <person name="Sibirny A.A."/>
            <person name="Slot J.C."/>
            <person name="Stielow J.B."/>
            <person name="Sun H."/>
            <person name="Kurtzman C.P."/>
            <person name="Blackwell M."/>
            <person name="Jeffries T.W."/>
            <person name="Grigoriev I.V."/>
        </authorList>
    </citation>
    <scope>NUCLEOTIDE SEQUENCE [LARGE SCALE GENOMIC DNA]</scope>
    <source>
        <strain evidence="12">NRRL Y-17796</strain>
    </source>
</reference>